<evidence type="ECO:0000313" key="10">
    <source>
        <dbReference type="Proteomes" id="UP000187209"/>
    </source>
</evidence>
<dbReference type="InterPro" id="IPR036457">
    <property type="entry name" value="PPM-type-like_dom_sf"/>
</dbReference>
<dbReference type="Proteomes" id="UP000187209">
    <property type="component" value="Unassembled WGS sequence"/>
</dbReference>
<dbReference type="SUPFAM" id="SSF81606">
    <property type="entry name" value="PP2C-like"/>
    <property type="match status" value="1"/>
</dbReference>
<feature type="compositionally biased region" description="Basic and acidic residues" evidence="7">
    <location>
        <begin position="45"/>
        <end position="56"/>
    </location>
</feature>
<keyword evidence="5" id="KW-0472">Membrane</keyword>
<feature type="compositionally biased region" description="Basic and acidic residues" evidence="7">
    <location>
        <begin position="24"/>
        <end position="35"/>
    </location>
</feature>
<keyword evidence="10" id="KW-1185">Reference proteome</keyword>
<keyword evidence="3 6" id="KW-0378">Hydrolase</keyword>
<reference evidence="9 10" key="1">
    <citation type="submission" date="2016-11" db="EMBL/GenBank/DDBJ databases">
        <title>The macronuclear genome of Stentor coeruleus: a giant cell with tiny introns.</title>
        <authorList>
            <person name="Slabodnick M."/>
            <person name="Ruby J.G."/>
            <person name="Reiff S.B."/>
            <person name="Swart E.C."/>
            <person name="Gosai S."/>
            <person name="Prabakaran S."/>
            <person name="Witkowska E."/>
            <person name="Larue G.E."/>
            <person name="Fisher S."/>
            <person name="Freeman R.M."/>
            <person name="Gunawardena J."/>
            <person name="Chu W."/>
            <person name="Stover N.A."/>
            <person name="Gregory B.D."/>
            <person name="Nowacki M."/>
            <person name="Derisi J."/>
            <person name="Roy S.W."/>
            <person name="Marshall W.F."/>
            <person name="Sood P."/>
        </authorList>
    </citation>
    <scope>NUCLEOTIDE SEQUENCE [LARGE SCALE GENOMIC DNA]</scope>
    <source>
        <strain evidence="9">WM001</strain>
    </source>
</reference>
<dbReference type="CDD" id="cd00143">
    <property type="entry name" value="PP2Cc"/>
    <property type="match status" value="1"/>
</dbReference>
<evidence type="ECO:0000256" key="7">
    <source>
        <dbReference type="SAM" id="MobiDB-lite"/>
    </source>
</evidence>
<dbReference type="PROSITE" id="PS51746">
    <property type="entry name" value="PPM_2"/>
    <property type="match status" value="1"/>
</dbReference>
<feature type="domain" description="PPM-type phosphatase" evidence="8">
    <location>
        <begin position="162"/>
        <end position="435"/>
    </location>
</feature>
<dbReference type="InterPro" id="IPR000222">
    <property type="entry name" value="PP2C_BS"/>
</dbReference>
<dbReference type="Gene3D" id="3.60.40.10">
    <property type="entry name" value="PPM-type phosphatase domain"/>
    <property type="match status" value="1"/>
</dbReference>
<keyword evidence="4 6" id="KW-0904">Protein phosphatase</keyword>
<evidence type="ECO:0000256" key="3">
    <source>
        <dbReference type="ARBA" id="ARBA00022801"/>
    </source>
</evidence>
<dbReference type="PANTHER" id="PTHR47992">
    <property type="entry name" value="PROTEIN PHOSPHATASE"/>
    <property type="match status" value="1"/>
</dbReference>
<evidence type="ECO:0000256" key="4">
    <source>
        <dbReference type="ARBA" id="ARBA00022912"/>
    </source>
</evidence>
<sequence>MGSCSIKTETIQKEPIKSIPIKPKSPETKQEKSLSKDLSSQDSKQIPKQDTDRPQEKNPQNPPTEDDVIHILPHANELKRRSTKKKLTVLSTNDDAELSKEFERELSFVRQKSIGKKEQGSLIIIKNLITFTGQISSKTQSEFEDKLMVIEGDDVKREHLLDHGLWVSCKKGLKPESPNQDDFVVVIEDSSVLLGVFDGHGTHGHEVSNFLHKAFPRTLINSIYWEERPDYALAETFPSVHNELVSYCSKNPNLFDCTLSGSTATVIYTRDKKIYAAHTGDSRAVLGRRIKGKITAVDLTRDHKPTLEDENQRINRMGGEVRKLDNDIPYRVFFKGKHYPGIAMSRTIGDQLAQTVGVTCIPDVSVFNIEENDEFIIACSDGVWEFISSQEAVEEISRHNNPRTAAENLATLAWNYWIKYEEDVVDDITVVLAYLKNQN</sequence>
<feature type="region of interest" description="Disordered" evidence="7">
    <location>
        <begin position="1"/>
        <end position="68"/>
    </location>
</feature>
<dbReference type="SMART" id="SM00332">
    <property type="entry name" value="PP2Cc"/>
    <property type="match status" value="1"/>
</dbReference>
<dbReference type="InterPro" id="IPR015655">
    <property type="entry name" value="PP2C"/>
</dbReference>
<name>A0A1R2BID2_9CILI</name>
<dbReference type="PROSITE" id="PS01032">
    <property type="entry name" value="PPM_1"/>
    <property type="match status" value="1"/>
</dbReference>
<proteinExistence type="inferred from homology"/>
<dbReference type="EMBL" id="MPUH01000626">
    <property type="protein sequence ID" value="OMJ76547.1"/>
    <property type="molecule type" value="Genomic_DNA"/>
</dbReference>
<dbReference type="GO" id="GO:0004722">
    <property type="term" value="F:protein serine/threonine phosphatase activity"/>
    <property type="evidence" value="ECO:0007669"/>
    <property type="project" value="InterPro"/>
</dbReference>
<evidence type="ECO:0000256" key="2">
    <source>
        <dbReference type="ARBA" id="ARBA00022723"/>
    </source>
</evidence>
<comment type="subcellular location">
    <subcellularLocation>
        <location evidence="1">Membrane</location>
        <topology evidence="1">Peripheral membrane protein</topology>
    </subcellularLocation>
</comment>
<evidence type="ECO:0000256" key="6">
    <source>
        <dbReference type="RuleBase" id="RU003465"/>
    </source>
</evidence>
<dbReference type="AlphaFoldDB" id="A0A1R2BID2"/>
<dbReference type="Pfam" id="PF00481">
    <property type="entry name" value="PP2C"/>
    <property type="match status" value="1"/>
</dbReference>
<evidence type="ECO:0000313" key="9">
    <source>
        <dbReference type="EMBL" id="OMJ76547.1"/>
    </source>
</evidence>
<dbReference type="OrthoDB" id="10264738at2759"/>
<evidence type="ECO:0000259" key="8">
    <source>
        <dbReference type="PROSITE" id="PS51746"/>
    </source>
</evidence>
<gene>
    <name evidence="9" type="ORF">SteCoe_24085</name>
</gene>
<protein>
    <recommendedName>
        <fullName evidence="8">PPM-type phosphatase domain-containing protein</fullName>
    </recommendedName>
</protein>
<organism evidence="9 10">
    <name type="scientific">Stentor coeruleus</name>
    <dbReference type="NCBI Taxonomy" id="5963"/>
    <lineage>
        <taxon>Eukaryota</taxon>
        <taxon>Sar</taxon>
        <taxon>Alveolata</taxon>
        <taxon>Ciliophora</taxon>
        <taxon>Postciliodesmatophora</taxon>
        <taxon>Heterotrichea</taxon>
        <taxon>Heterotrichida</taxon>
        <taxon>Stentoridae</taxon>
        <taxon>Stentor</taxon>
    </lineage>
</organism>
<evidence type="ECO:0000256" key="5">
    <source>
        <dbReference type="ARBA" id="ARBA00023136"/>
    </source>
</evidence>
<dbReference type="InterPro" id="IPR001932">
    <property type="entry name" value="PPM-type_phosphatase-like_dom"/>
</dbReference>
<dbReference type="GO" id="GO:0016020">
    <property type="term" value="C:membrane"/>
    <property type="evidence" value="ECO:0007669"/>
    <property type="project" value="UniProtKB-SubCell"/>
</dbReference>
<dbReference type="GO" id="GO:0046872">
    <property type="term" value="F:metal ion binding"/>
    <property type="evidence" value="ECO:0007669"/>
    <property type="project" value="UniProtKB-KW"/>
</dbReference>
<keyword evidence="2" id="KW-0479">Metal-binding</keyword>
<comment type="similarity">
    <text evidence="6">Belongs to the PP2C family.</text>
</comment>
<comment type="caution">
    <text evidence="9">The sequence shown here is derived from an EMBL/GenBank/DDBJ whole genome shotgun (WGS) entry which is preliminary data.</text>
</comment>
<evidence type="ECO:0000256" key="1">
    <source>
        <dbReference type="ARBA" id="ARBA00004170"/>
    </source>
</evidence>
<accession>A0A1R2BID2</accession>